<organism evidence="2 3">
    <name type="scientific">Gordonia cholesterolivorans</name>
    <dbReference type="NCBI Taxonomy" id="559625"/>
    <lineage>
        <taxon>Bacteria</taxon>
        <taxon>Bacillati</taxon>
        <taxon>Actinomycetota</taxon>
        <taxon>Actinomycetes</taxon>
        <taxon>Mycobacteriales</taxon>
        <taxon>Gordoniaceae</taxon>
        <taxon>Gordonia</taxon>
    </lineage>
</organism>
<keyword evidence="1" id="KW-0732">Signal</keyword>
<evidence type="ECO:0000313" key="3">
    <source>
        <dbReference type="Proteomes" id="UP001501170"/>
    </source>
</evidence>
<dbReference type="PROSITE" id="PS51257">
    <property type="entry name" value="PROKAR_LIPOPROTEIN"/>
    <property type="match status" value="1"/>
</dbReference>
<protein>
    <recommendedName>
        <fullName evidence="4">Lipoprotein</fullName>
    </recommendedName>
</protein>
<gene>
    <name evidence="2" type="ORF">GCM10009855_27780</name>
</gene>
<keyword evidence="3" id="KW-1185">Reference proteome</keyword>
<comment type="caution">
    <text evidence="2">The sequence shown here is derived from an EMBL/GenBank/DDBJ whole genome shotgun (WGS) entry which is preliminary data.</text>
</comment>
<dbReference type="EMBL" id="BAAARB010000015">
    <property type="protein sequence ID" value="GAA2386038.1"/>
    <property type="molecule type" value="Genomic_DNA"/>
</dbReference>
<evidence type="ECO:0000256" key="1">
    <source>
        <dbReference type="SAM" id="SignalP"/>
    </source>
</evidence>
<dbReference type="RefSeq" id="WP_006898007.1">
    <property type="nucleotide sequence ID" value="NZ_BAAARB010000015.1"/>
</dbReference>
<evidence type="ECO:0008006" key="4">
    <source>
        <dbReference type="Google" id="ProtNLM"/>
    </source>
</evidence>
<reference evidence="2 3" key="1">
    <citation type="journal article" date="2019" name="Int. J. Syst. Evol. Microbiol.">
        <title>The Global Catalogue of Microorganisms (GCM) 10K type strain sequencing project: providing services to taxonomists for standard genome sequencing and annotation.</title>
        <authorList>
            <consortium name="The Broad Institute Genomics Platform"/>
            <consortium name="The Broad Institute Genome Sequencing Center for Infectious Disease"/>
            <person name="Wu L."/>
            <person name="Ma J."/>
        </authorList>
    </citation>
    <scope>NUCLEOTIDE SEQUENCE [LARGE SCALE GENOMIC DNA]</scope>
    <source>
        <strain evidence="2 3">JCM 16227</strain>
    </source>
</reference>
<sequence length="139" mass="14371">MKDFRRLLAAALIMVCAGALFVACGSDDEPSRPGVALPSDFPESDVPMVDGAVLTASGESPQWQVTVQAHASDGNPLTNAVTKLTDAGFAESSRVDDPQSKSVLLSKDVDGRQLWVNVGLSSTASAGASTVIYQVSFAG</sequence>
<proteinExistence type="predicted"/>
<dbReference type="Proteomes" id="UP001501170">
    <property type="component" value="Unassembled WGS sequence"/>
</dbReference>
<evidence type="ECO:0000313" key="2">
    <source>
        <dbReference type="EMBL" id="GAA2386038.1"/>
    </source>
</evidence>
<feature type="chain" id="PRO_5046139975" description="Lipoprotein" evidence="1">
    <location>
        <begin position="23"/>
        <end position="139"/>
    </location>
</feature>
<accession>A0ABN3HR46</accession>
<feature type="signal peptide" evidence="1">
    <location>
        <begin position="1"/>
        <end position="22"/>
    </location>
</feature>
<name>A0ABN3HR46_9ACTN</name>